<sequence>MPVRRIRTNIEFRNIFQREGVFKNVECEANLSQIHDASVFLFKQIVARDDPRQHLAKKYAHLKNKINFKPLNFENGMRANYASRSKGGNKPYGASITGILHVRQLVRTLMNLEIGHKLIWRRKSVKMGDRELIFERTKSVVKKRNTKGVTGCPEALWQLQLFDKGQYVGRIGFNFHIEDGTCVVTIANVQGGHGAKELQERFKNEAGANFGEFLISHLQRTLGKKFIYRGMIAKGDNPVLYRMSFRKAQSKINLWKENRSQMHDYRAKKT</sequence>
<name>A0A8T5GEG3_9ARCH</name>
<proteinExistence type="predicted"/>
<protein>
    <submittedName>
        <fullName evidence="1">Uncharacterized protein</fullName>
    </submittedName>
</protein>
<organism evidence="1 2">
    <name type="scientific">Candidatus Iainarchaeum sp</name>
    <dbReference type="NCBI Taxonomy" id="3101447"/>
    <lineage>
        <taxon>Archaea</taxon>
        <taxon>Candidatus Iainarchaeota</taxon>
        <taxon>Candidatus Iainarchaeia</taxon>
        <taxon>Candidatus Iainarchaeales</taxon>
        <taxon>Candidatus Iainarchaeaceae</taxon>
        <taxon>Candidatus Iainarchaeum</taxon>
    </lineage>
</organism>
<evidence type="ECO:0000313" key="1">
    <source>
        <dbReference type="EMBL" id="MBT4870349.1"/>
    </source>
</evidence>
<dbReference type="Proteomes" id="UP000722459">
    <property type="component" value="Unassembled WGS sequence"/>
</dbReference>
<comment type="caution">
    <text evidence="1">The sequence shown here is derived from an EMBL/GenBank/DDBJ whole genome shotgun (WGS) entry which is preliminary data.</text>
</comment>
<gene>
    <name evidence="1" type="ORF">HON47_02155</name>
</gene>
<reference evidence="1" key="1">
    <citation type="journal article" date="2021" name="ISME J.">
        <title>Mercury methylation by metabolically versatile and cosmopolitan marine bacteria.</title>
        <authorList>
            <person name="Lin H."/>
            <person name="Ascher D.B."/>
            <person name="Myung Y."/>
            <person name="Lamborg C.H."/>
            <person name="Hallam S.J."/>
            <person name="Gionfriddo C.M."/>
            <person name="Holt K.E."/>
            <person name="Moreau J.W."/>
        </authorList>
    </citation>
    <scope>NUCLEOTIDE SEQUENCE</scope>
    <source>
        <strain evidence="1">SI075_bin30</strain>
    </source>
</reference>
<accession>A0A8T5GEG3</accession>
<evidence type="ECO:0000313" key="2">
    <source>
        <dbReference type="Proteomes" id="UP000722459"/>
    </source>
</evidence>
<dbReference type="EMBL" id="JABJNZ010000029">
    <property type="protein sequence ID" value="MBT4870349.1"/>
    <property type="molecule type" value="Genomic_DNA"/>
</dbReference>
<dbReference type="AlphaFoldDB" id="A0A8T5GEG3"/>